<protein>
    <submittedName>
        <fullName evidence="1">ORF3</fullName>
    </submittedName>
</protein>
<proteinExistence type="predicted"/>
<accession>A0A897ZFF2</accession>
<organism evidence="1">
    <name type="scientific">Andrena associated bee virus-1</name>
    <dbReference type="NCBI Taxonomy" id="2811531"/>
    <lineage>
        <taxon>Viruses</taxon>
        <taxon>Riboviria</taxon>
    </lineage>
</organism>
<name>A0A897ZFF2_9VIRU</name>
<reference evidence="1" key="1">
    <citation type="journal article" name="Viruses">
        <title>Metatranscriptome Analysis of Sympatric Bee Species Identifies Bee Virus Variants and a New Virus, Andrena-Associated Bee Virus-1.</title>
        <authorList>
            <person name="Daughenbaugh K.F."/>
            <person name="Kahnonitch I."/>
            <person name="Carey C.C."/>
            <person name="McMenamin A.J."/>
            <person name="Wiegand T."/>
            <person name="Erez T."/>
            <person name="Arkin N."/>
            <person name="Ross B."/>
            <person name="Wiedenheft B."/>
            <person name="Sadeh A."/>
            <person name="Chejanovsky N."/>
            <person name="Mandelik Y."/>
            <person name="Flenniken M.L."/>
        </authorList>
    </citation>
    <scope>NUCLEOTIDE SEQUENCE</scope>
    <source>
        <strain evidence="1">AnBV-1/Israel/2018</strain>
    </source>
</reference>
<dbReference type="EMBL" id="MW397640">
    <property type="protein sequence ID" value="QSH48606.1"/>
    <property type="molecule type" value="Genomic_RNA"/>
</dbReference>
<sequence>MVSVNHSHSPLHPPIVFYNSPAQPEQVRALLTRYTHTYNIHTKLSYRIINPYFSPRSIFFHPSKQYKNILLHCLQSSLHQDL</sequence>
<evidence type="ECO:0000313" key="1">
    <source>
        <dbReference type="EMBL" id="QSH48606.1"/>
    </source>
</evidence>